<proteinExistence type="inferred from homology"/>
<feature type="transmembrane region" description="Helical" evidence="6">
    <location>
        <begin position="207"/>
        <end position="228"/>
    </location>
</feature>
<dbReference type="PANTHER" id="PTHR32322:SF2">
    <property type="entry name" value="EAMA DOMAIN-CONTAINING PROTEIN"/>
    <property type="match status" value="1"/>
</dbReference>
<keyword evidence="4 6" id="KW-1133">Transmembrane helix</keyword>
<feature type="domain" description="EamA" evidence="7">
    <location>
        <begin position="149"/>
        <end position="281"/>
    </location>
</feature>
<feature type="transmembrane region" description="Helical" evidence="6">
    <location>
        <begin position="265"/>
        <end position="286"/>
    </location>
</feature>
<organism evidence="8 9">
    <name type="scientific">Yanghanlia caeni</name>
    <dbReference type="NCBI Taxonomy" id="3064283"/>
    <lineage>
        <taxon>Bacteria</taxon>
        <taxon>Pseudomonadati</taxon>
        <taxon>Pseudomonadota</taxon>
        <taxon>Betaproteobacteria</taxon>
        <taxon>Burkholderiales</taxon>
        <taxon>Alcaligenaceae</taxon>
        <taxon>Yanghanlia</taxon>
    </lineage>
</organism>
<feature type="transmembrane region" description="Helical" evidence="6">
    <location>
        <begin position="179"/>
        <end position="201"/>
    </location>
</feature>
<keyword evidence="5 6" id="KW-0472">Membrane</keyword>
<evidence type="ECO:0000256" key="6">
    <source>
        <dbReference type="SAM" id="Phobius"/>
    </source>
</evidence>
<keyword evidence="3 6" id="KW-0812">Transmembrane</keyword>
<dbReference type="Proteomes" id="UP001232156">
    <property type="component" value="Unassembled WGS sequence"/>
</dbReference>
<gene>
    <name evidence="8" type="ORF">Q8947_01880</name>
</gene>
<feature type="domain" description="EamA" evidence="7">
    <location>
        <begin position="10"/>
        <end position="136"/>
    </location>
</feature>
<evidence type="ECO:0000256" key="4">
    <source>
        <dbReference type="ARBA" id="ARBA00022989"/>
    </source>
</evidence>
<feature type="transmembrane region" description="Helical" evidence="6">
    <location>
        <begin position="92"/>
        <end position="113"/>
    </location>
</feature>
<protein>
    <submittedName>
        <fullName evidence="8">DMT family transporter</fullName>
    </submittedName>
</protein>
<evidence type="ECO:0000259" key="7">
    <source>
        <dbReference type="Pfam" id="PF00892"/>
    </source>
</evidence>
<reference evidence="8 9" key="1">
    <citation type="submission" date="2023-08" db="EMBL/GenBank/DDBJ databases">
        <title>Alcaligenaceae gen. nov., a novel taxon isolated from the sludge of Yixing Pesticide Factory.</title>
        <authorList>
            <person name="Ruan L."/>
        </authorList>
    </citation>
    <scope>NUCLEOTIDE SEQUENCE [LARGE SCALE GENOMIC DNA]</scope>
    <source>
        <strain evidence="8 9">LG-2</strain>
    </source>
</reference>
<keyword evidence="9" id="KW-1185">Reference proteome</keyword>
<comment type="subcellular location">
    <subcellularLocation>
        <location evidence="1">Membrane</location>
        <topology evidence="1">Multi-pass membrane protein</topology>
    </subcellularLocation>
</comment>
<sequence length="294" mass="30797">MQAKDYRDLFLLAAIWGSSFLFMRLSVAEFGPFALAEVRLGLSALMLLAVAALRGRLGLIWRHVRHISIVGIFASGLPFVCFSIAAQSVPAGVMAVINAITPLFGALIAWLWLREQLSPARILGLVVGFSGILVLVWSDLSFGPGTMGWGVVACLGAAVCYGIAASYTTRYLKGVDPIALAAGSITSAALFALPTAIVMWPEAPVSAGSWAAASALALLCTGVAYIIFYGLVDRVGATRSITVTFLVPLFGILWGALILHEPVTLRMLAGTSIVLLGTLLATGFIGSRASAAAR</sequence>
<feature type="transmembrane region" description="Helical" evidence="6">
    <location>
        <begin position="38"/>
        <end position="55"/>
    </location>
</feature>
<feature type="transmembrane region" description="Helical" evidence="6">
    <location>
        <begin position="120"/>
        <end position="140"/>
    </location>
</feature>
<dbReference type="SUPFAM" id="SSF103481">
    <property type="entry name" value="Multidrug resistance efflux transporter EmrE"/>
    <property type="match status" value="2"/>
</dbReference>
<dbReference type="Pfam" id="PF00892">
    <property type="entry name" value="EamA"/>
    <property type="match status" value="2"/>
</dbReference>
<evidence type="ECO:0000313" key="9">
    <source>
        <dbReference type="Proteomes" id="UP001232156"/>
    </source>
</evidence>
<evidence type="ECO:0000256" key="1">
    <source>
        <dbReference type="ARBA" id="ARBA00004141"/>
    </source>
</evidence>
<dbReference type="PANTHER" id="PTHR32322">
    <property type="entry name" value="INNER MEMBRANE TRANSPORTER"/>
    <property type="match status" value="1"/>
</dbReference>
<dbReference type="RefSeq" id="WP_165276914.1">
    <property type="nucleotide sequence ID" value="NZ_JAUZQE010000003.1"/>
</dbReference>
<evidence type="ECO:0000256" key="3">
    <source>
        <dbReference type="ARBA" id="ARBA00022692"/>
    </source>
</evidence>
<accession>A0ABU1D2X8</accession>
<dbReference type="InterPro" id="IPR050638">
    <property type="entry name" value="AA-Vitamin_Transporters"/>
</dbReference>
<evidence type="ECO:0000256" key="2">
    <source>
        <dbReference type="ARBA" id="ARBA00007362"/>
    </source>
</evidence>
<feature type="transmembrane region" description="Helical" evidence="6">
    <location>
        <begin position="240"/>
        <end position="259"/>
    </location>
</feature>
<name>A0ABU1D2X8_9BURK</name>
<comment type="caution">
    <text evidence="8">The sequence shown here is derived from an EMBL/GenBank/DDBJ whole genome shotgun (WGS) entry which is preliminary data.</text>
</comment>
<evidence type="ECO:0000256" key="5">
    <source>
        <dbReference type="ARBA" id="ARBA00023136"/>
    </source>
</evidence>
<dbReference type="Gene3D" id="1.10.3730.20">
    <property type="match status" value="1"/>
</dbReference>
<feature type="transmembrane region" description="Helical" evidence="6">
    <location>
        <begin position="146"/>
        <end position="167"/>
    </location>
</feature>
<comment type="similarity">
    <text evidence="2">Belongs to the EamA transporter family.</text>
</comment>
<dbReference type="InterPro" id="IPR037185">
    <property type="entry name" value="EmrE-like"/>
</dbReference>
<feature type="transmembrane region" description="Helical" evidence="6">
    <location>
        <begin position="67"/>
        <end position="86"/>
    </location>
</feature>
<evidence type="ECO:0000313" key="8">
    <source>
        <dbReference type="EMBL" id="MDR4124731.1"/>
    </source>
</evidence>
<dbReference type="EMBL" id="JAUZQE010000003">
    <property type="protein sequence ID" value="MDR4124731.1"/>
    <property type="molecule type" value="Genomic_DNA"/>
</dbReference>
<dbReference type="InterPro" id="IPR000620">
    <property type="entry name" value="EamA_dom"/>
</dbReference>